<dbReference type="AlphaFoldDB" id="A0A917NJK7"/>
<evidence type="ECO:0000313" key="2">
    <source>
        <dbReference type="EMBL" id="GAA0535077.1"/>
    </source>
</evidence>
<dbReference type="Proteomes" id="UP000597989">
    <property type="component" value="Unassembled WGS sequence"/>
</dbReference>
<dbReference type="Pfam" id="PF00294">
    <property type="entry name" value="PfkB"/>
    <property type="match status" value="1"/>
</dbReference>
<organism evidence="3 4">
    <name type="scientific">Saccharopolyspora thermophila</name>
    <dbReference type="NCBI Taxonomy" id="89367"/>
    <lineage>
        <taxon>Bacteria</taxon>
        <taxon>Bacillati</taxon>
        <taxon>Actinomycetota</taxon>
        <taxon>Actinomycetes</taxon>
        <taxon>Pseudonocardiales</taxon>
        <taxon>Pseudonocardiaceae</taxon>
        <taxon>Saccharopolyspora</taxon>
    </lineage>
</organism>
<dbReference type="PANTHER" id="PTHR42774:SF3">
    <property type="entry name" value="KETOHEXOKINASE"/>
    <property type="match status" value="1"/>
</dbReference>
<protein>
    <submittedName>
        <fullName evidence="2 3">Kinase</fullName>
    </submittedName>
</protein>
<dbReference type="GO" id="GO:0016301">
    <property type="term" value="F:kinase activity"/>
    <property type="evidence" value="ECO:0007669"/>
    <property type="project" value="UniProtKB-KW"/>
</dbReference>
<dbReference type="SUPFAM" id="SSF53613">
    <property type="entry name" value="Ribokinase-like"/>
    <property type="match status" value="1"/>
</dbReference>
<dbReference type="InterPro" id="IPR052562">
    <property type="entry name" value="Ketohexokinase-related"/>
</dbReference>
<reference evidence="2 5" key="2">
    <citation type="journal article" date="2019" name="Int. J. Syst. Evol. Microbiol.">
        <title>The Global Catalogue of Microorganisms (GCM) 10K type strain sequencing project: providing services to taxonomists for standard genome sequencing and annotation.</title>
        <authorList>
            <consortium name="The Broad Institute Genomics Platform"/>
            <consortium name="The Broad Institute Genome Sequencing Center for Infectious Disease"/>
            <person name="Wu L."/>
            <person name="Ma J."/>
        </authorList>
    </citation>
    <scope>NUCLEOTIDE SEQUENCE [LARGE SCALE GENOMIC DNA]</scope>
    <source>
        <strain evidence="2 5">JCM 10664</strain>
    </source>
</reference>
<reference evidence="2" key="4">
    <citation type="submission" date="2023-12" db="EMBL/GenBank/DDBJ databases">
        <authorList>
            <person name="Sun Q."/>
            <person name="Inoue M."/>
        </authorList>
    </citation>
    <scope>NUCLEOTIDE SEQUENCE</scope>
    <source>
        <strain evidence="2">JCM 10664</strain>
    </source>
</reference>
<keyword evidence="3" id="KW-0808">Transferase</keyword>
<dbReference type="Proteomes" id="UP001500220">
    <property type="component" value="Unassembled WGS sequence"/>
</dbReference>
<dbReference type="EMBL" id="BAAAHC010000018">
    <property type="protein sequence ID" value="GAA0535077.1"/>
    <property type="molecule type" value="Genomic_DNA"/>
</dbReference>
<evidence type="ECO:0000313" key="3">
    <source>
        <dbReference type="EMBL" id="GGJ05479.1"/>
    </source>
</evidence>
<dbReference type="EMBL" id="BMMT01000025">
    <property type="protein sequence ID" value="GGJ05479.1"/>
    <property type="molecule type" value="Genomic_DNA"/>
</dbReference>
<reference evidence="3 4" key="1">
    <citation type="journal article" date="2014" name="Int. J. Syst. Evol. Microbiol.">
        <title>Complete genome sequence of Corynebacterium casei LMG S-19264T (=DSM 44701T), isolated from a smear-ripened cheese.</title>
        <authorList>
            <consortium name="US DOE Joint Genome Institute (JGI-PGF)"/>
            <person name="Walter F."/>
            <person name="Albersmeier A."/>
            <person name="Kalinowski J."/>
            <person name="Ruckert C."/>
        </authorList>
    </citation>
    <scope>NUCLEOTIDE SEQUENCE [LARGE SCALE GENOMIC DNA]</scope>
    <source>
        <strain evidence="3 4">CGMCC 4.7206</strain>
    </source>
</reference>
<name>A0A917NJK7_9PSEU</name>
<dbReference type="InterPro" id="IPR011611">
    <property type="entry name" value="PfkB_dom"/>
</dbReference>
<evidence type="ECO:0000313" key="5">
    <source>
        <dbReference type="Proteomes" id="UP001500220"/>
    </source>
</evidence>
<evidence type="ECO:0000313" key="4">
    <source>
        <dbReference type="Proteomes" id="UP000597989"/>
    </source>
</evidence>
<dbReference type="PANTHER" id="PTHR42774">
    <property type="entry name" value="PHOSPHOTRANSFERASE SYSTEM TRANSPORT PROTEIN"/>
    <property type="match status" value="1"/>
</dbReference>
<accession>A0A917NJK7</accession>
<dbReference type="InterPro" id="IPR029056">
    <property type="entry name" value="Ribokinase-like"/>
</dbReference>
<evidence type="ECO:0000259" key="1">
    <source>
        <dbReference type="Pfam" id="PF00294"/>
    </source>
</evidence>
<gene>
    <name evidence="2" type="ORF">GCM10009545_42070</name>
    <name evidence="3" type="ORF">GCM10011581_48240</name>
</gene>
<comment type="caution">
    <text evidence="3">The sequence shown here is derived from an EMBL/GenBank/DDBJ whole genome shotgun (WGS) entry which is preliminary data.</text>
</comment>
<keyword evidence="3" id="KW-0418">Kinase</keyword>
<sequence length="304" mass="30699">MLATLPGMVAPGAPRGVFVGLTTLDVVHHVDARPPADGKATATAQFVAAGGPAANAAVTFAGLGGEAVLVTALGRSPVAEVVHADLAAHSVRIVDAVGDRATDTPVSAITVSGAQRSVVGIDATALRVERSPELSGIVDGADVVLVDGHHPVLADAAVAAAAAAGVPVVVDAGRWKESMRRLLPRTQVVVASAEFRVPGAGDSAATARALLDQGIPTVITTHGSAPVRWWHGGEHGTVPPPRVEAVDTLGAGDVFHGAYCFYSCRPGIDVASVIERAAAVAALRCRIPGPRAWLAQLRSPGMSG</sequence>
<keyword evidence="5" id="KW-1185">Reference proteome</keyword>
<dbReference type="Gene3D" id="3.40.1190.20">
    <property type="match status" value="1"/>
</dbReference>
<reference evidence="3" key="3">
    <citation type="submission" date="2020-09" db="EMBL/GenBank/DDBJ databases">
        <authorList>
            <person name="Sun Q."/>
            <person name="Zhou Y."/>
        </authorList>
    </citation>
    <scope>NUCLEOTIDE SEQUENCE</scope>
    <source>
        <strain evidence="3">CGMCC 4.7206</strain>
    </source>
</reference>
<proteinExistence type="predicted"/>
<feature type="domain" description="Carbohydrate kinase PfkB" evidence="1">
    <location>
        <begin position="17"/>
        <end position="291"/>
    </location>
</feature>